<proteinExistence type="predicted"/>
<dbReference type="EMBL" id="JAPJUH010000002">
    <property type="protein sequence ID" value="MCX3264794.1"/>
    <property type="molecule type" value="Genomic_DNA"/>
</dbReference>
<dbReference type="RefSeq" id="WP_266268882.1">
    <property type="nucleotide sequence ID" value="NZ_JAPJUH010000002.1"/>
</dbReference>
<comment type="caution">
    <text evidence="1">The sequence shown here is derived from an EMBL/GenBank/DDBJ whole genome shotgun (WGS) entry which is preliminary data.</text>
</comment>
<dbReference type="Proteomes" id="UP001142592">
    <property type="component" value="Unassembled WGS sequence"/>
</dbReference>
<evidence type="ECO:0000313" key="2">
    <source>
        <dbReference type="Proteomes" id="UP001142592"/>
    </source>
</evidence>
<accession>A0A9X3I9A4</accession>
<gene>
    <name evidence="1" type="ORF">OQZ29_08570</name>
</gene>
<organism evidence="1 2">
    <name type="scientific">Pedobacter agri</name>
    <dbReference type="NCBI Taxonomy" id="454586"/>
    <lineage>
        <taxon>Bacteria</taxon>
        <taxon>Pseudomonadati</taxon>
        <taxon>Bacteroidota</taxon>
        <taxon>Sphingobacteriia</taxon>
        <taxon>Sphingobacteriales</taxon>
        <taxon>Sphingobacteriaceae</taxon>
        <taxon>Pedobacter</taxon>
    </lineage>
</organism>
<reference evidence="1" key="1">
    <citation type="submission" date="2022-11" db="EMBL/GenBank/DDBJ databases">
        <authorList>
            <person name="Graham C."/>
            <person name="Newman J.D."/>
        </authorList>
    </citation>
    <scope>NUCLEOTIDE SEQUENCE</scope>
    <source>
        <strain evidence="1">DSM 19486</strain>
    </source>
</reference>
<dbReference type="AlphaFoldDB" id="A0A9X3I9A4"/>
<sequence length="290" mass="33373">METKITDAITTAIKTGIKISANYDHIELTEEETNAAIYAAKKFKDAKIREAEYRKKIFEKPVYKMMNRTELDFFVREKYNVCDINDADRLAKFFDEGIEPYILDDDNRDEFNMLCAYFSGHDSFEFVPDEKGNMKPTGMSLKKGLLLFGPVGCGKTSLMRMFSINSFRPYSVIACKRIANEYQENGANSVYTYSQMAPIAPHMNFGHTQEGKCFDDLGTEAIKKNFGNEMNVMQDIISDIYDNGLLGFFHLTTNLSSAELDERYGYRVRSRLREMFNIVNFGKNAPDRRK</sequence>
<dbReference type="Gene3D" id="3.40.50.300">
    <property type="entry name" value="P-loop containing nucleotide triphosphate hydrolases"/>
    <property type="match status" value="1"/>
</dbReference>
<name>A0A9X3I9A4_9SPHI</name>
<dbReference type="SUPFAM" id="SSF52540">
    <property type="entry name" value="P-loop containing nucleoside triphosphate hydrolases"/>
    <property type="match status" value="1"/>
</dbReference>
<evidence type="ECO:0000313" key="1">
    <source>
        <dbReference type="EMBL" id="MCX3264794.1"/>
    </source>
</evidence>
<dbReference type="InterPro" id="IPR027417">
    <property type="entry name" value="P-loop_NTPase"/>
</dbReference>
<evidence type="ECO:0008006" key="3">
    <source>
        <dbReference type="Google" id="ProtNLM"/>
    </source>
</evidence>
<keyword evidence="2" id="KW-1185">Reference proteome</keyword>
<protein>
    <recommendedName>
        <fullName evidence="3">ATPase</fullName>
    </recommendedName>
</protein>